<evidence type="ECO:0000256" key="1">
    <source>
        <dbReference type="ARBA" id="ARBA00022741"/>
    </source>
</evidence>
<dbReference type="EnsemblPlants" id="QL05p013388:mrna">
    <property type="protein sequence ID" value="QL05p013388:mrna"/>
    <property type="gene ID" value="QL05p013388"/>
</dbReference>
<dbReference type="GO" id="GO:0005524">
    <property type="term" value="F:ATP binding"/>
    <property type="evidence" value="ECO:0007669"/>
    <property type="project" value="UniProtKB-KW"/>
</dbReference>
<dbReference type="Gramene" id="QL05p013388:mrna">
    <property type="protein sequence ID" value="QL05p013388:mrna"/>
    <property type="gene ID" value="QL05p013388"/>
</dbReference>
<dbReference type="Gene3D" id="2.60.34.10">
    <property type="entry name" value="Substrate Binding Domain Of DNAk, Chain A, domain 1"/>
    <property type="match status" value="1"/>
</dbReference>
<proteinExistence type="predicted"/>
<keyword evidence="4" id="KW-1185">Reference proteome</keyword>
<reference evidence="3 4" key="1">
    <citation type="journal article" date="2016" name="G3 (Bethesda)">
        <title>First Draft Assembly and Annotation of the Genome of a California Endemic Oak Quercus lobata Nee (Fagaceae).</title>
        <authorList>
            <person name="Sork V.L."/>
            <person name="Fitz-Gibbon S.T."/>
            <person name="Puiu D."/>
            <person name="Crepeau M."/>
            <person name="Gugger P.F."/>
            <person name="Sherman R."/>
            <person name="Stevens K."/>
            <person name="Langley C.H."/>
            <person name="Pellegrini M."/>
            <person name="Salzberg S.L."/>
        </authorList>
    </citation>
    <scope>NUCLEOTIDE SEQUENCE [LARGE SCALE GENOMIC DNA]</scope>
    <source>
        <strain evidence="3 4">cv. SW786</strain>
    </source>
</reference>
<sequence length="87" mass="9254">MTGKVPNVTVNPYEVVALGAIVQFGIDADGILSVTAVDKGIGKKQDIAITSTSTLPSEKVDRMVNEAENFAKGRQGNEGCHRHKEPC</sequence>
<dbReference type="SUPFAM" id="SSF100920">
    <property type="entry name" value="Heat shock protein 70kD (HSP70), peptide-binding domain"/>
    <property type="match status" value="1"/>
</dbReference>
<evidence type="ECO:0008006" key="5">
    <source>
        <dbReference type="Google" id="ProtNLM"/>
    </source>
</evidence>
<dbReference type="Proteomes" id="UP000594261">
    <property type="component" value="Chromosome 5"/>
</dbReference>
<evidence type="ECO:0000313" key="3">
    <source>
        <dbReference type="EnsemblPlants" id="QL05p013388:mrna"/>
    </source>
</evidence>
<accession>A0A7N2LMC3</accession>
<dbReference type="GO" id="GO:0140662">
    <property type="term" value="F:ATP-dependent protein folding chaperone"/>
    <property type="evidence" value="ECO:0007669"/>
    <property type="project" value="InterPro"/>
</dbReference>
<evidence type="ECO:0000256" key="2">
    <source>
        <dbReference type="ARBA" id="ARBA00022840"/>
    </source>
</evidence>
<name>A0A7N2LMC3_QUELO</name>
<dbReference type="InterPro" id="IPR013126">
    <property type="entry name" value="Hsp_70_fam"/>
</dbReference>
<dbReference type="InterPro" id="IPR029047">
    <property type="entry name" value="HSP70_peptide-bd_sf"/>
</dbReference>
<dbReference type="InParanoid" id="A0A7N2LMC3"/>
<reference evidence="3" key="2">
    <citation type="submission" date="2021-01" db="UniProtKB">
        <authorList>
            <consortium name="EnsemblPlants"/>
        </authorList>
    </citation>
    <scope>IDENTIFICATION</scope>
</reference>
<dbReference type="Pfam" id="PF00012">
    <property type="entry name" value="HSP70"/>
    <property type="match status" value="1"/>
</dbReference>
<protein>
    <recommendedName>
        <fullName evidence="5">Heat shock protein 70</fullName>
    </recommendedName>
</protein>
<keyword evidence="1" id="KW-0547">Nucleotide-binding</keyword>
<keyword evidence="2" id="KW-0067">ATP-binding</keyword>
<evidence type="ECO:0000313" key="4">
    <source>
        <dbReference type="Proteomes" id="UP000594261"/>
    </source>
</evidence>
<dbReference type="AlphaFoldDB" id="A0A7N2LMC3"/>
<organism evidence="3 4">
    <name type="scientific">Quercus lobata</name>
    <name type="common">Valley oak</name>
    <dbReference type="NCBI Taxonomy" id="97700"/>
    <lineage>
        <taxon>Eukaryota</taxon>
        <taxon>Viridiplantae</taxon>
        <taxon>Streptophyta</taxon>
        <taxon>Embryophyta</taxon>
        <taxon>Tracheophyta</taxon>
        <taxon>Spermatophyta</taxon>
        <taxon>Magnoliopsida</taxon>
        <taxon>eudicotyledons</taxon>
        <taxon>Gunneridae</taxon>
        <taxon>Pentapetalae</taxon>
        <taxon>rosids</taxon>
        <taxon>fabids</taxon>
        <taxon>Fagales</taxon>
        <taxon>Fagaceae</taxon>
        <taxon>Quercus</taxon>
    </lineage>
</organism>
<dbReference type="EMBL" id="LRBV02000005">
    <property type="status" value="NOT_ANNOTATED_CDS"/>
    <property type="molecule type" value="Genomic_DNA"/>
</dbReference>